<evidence type="ECO:0000256" key="1">
    <source>
        <dbReference type="SAM" id="Phobius"/>
    </source>
</evidence>
<evidence type="ECO:0000313" key="2">
    <source>
        <dbReference type="EMBL" id="CAL8070571.1"/>
    </source>
</evidence>
<reference evidence="2 3" key="1">
    <citation type="submission" date="2024-08" db="EMBL/GenBank/DDBJ databases">
        <authorList>
            <person name="Cucini C."/>
            <person name="Frati F."/>
        </authorList>
    </citation>
    <scope>NUCLEOTIDE SEQUENCE [LARGE SCALE GENOMIC DNA]</scope>
</reference>
<proteinExistence type="predicted"/>
<protein>
    <submittedName>
        <fullName evidence="2">Uncharacterized protein</fullName>
    </submittedName>
</protein>
<evidence type="ECO:0000313" key="3">
    <source>
        <dbReference type="Proteomes" id="UP001642540"/>
    </source>
</evidence>
<keyword evidence="1" id="KW-0812">Transmembrane</keyword>
<comment type="caution">
    <text evidence="2">The sequence shown here is derived from an EMBL/GenBank/DDBJ whole genome shotgun (WGS) entry which is preliminary data.</text>
</comment>
<dbReference type="Proteomes" id="UP001642540">
    <property type="component" value="Unassembled WGS sequence"/>
</dbReference>
<dbReference type="EMBL" id="CAXLJM020000004">
    <property type="protein sequence ID" value="CAL8070571.1"/>
    <property type="molecule type" value="Genomic_DNA"/>
</dbReference>
<keyword evidence="1" id="KW-1133">Transmembrane helix</keyword>
<organism evidence="2 3">
    <name type="scientific">Orchesella dallaii</name>
    <dbReference type="NCBI Taxonomy" id="48710"/>
    <lineage>
        <taxon>Eukaryota</taxon>
        <taxon>Metazoa</taxon>
        <taxon>Ecdysozoa</taxon>
        <taxon>Arthropoda</taxon>
        <taxon>Hexapoda</taxon>
        <taxon>Collembola</taxon>
        <taxon>Entomobryomorpha</taxon>
        <taxon>Entomobryoidea</taxon>
        <taxon>Orchesellidae</taxon>
        <taxon>Orchesellinae</taxon>
        <taxon>Orchesella</taxon>
    </lineage>
</organism>
<gene>
    <name evidence="2" type="ORF">ODALV1_LOCUS1310</name>
</gene>
<keyword evidence="3" id="KW-1185">Reference proteome</keyword>
<accession>A0ABP1PQC2</accession>
<feature type="transmembrane region" description="Helical" evidence="1">
    <location>
        <begin position="40"/>
        <end position="60"/>
    </location>
</feature>
<sequence length="117" mass="13473">MHFRGLKWLEGRKNSELYKQLYEFRMKSKSSLEKLEFRNVQFVFIIFTIGCSMACPAFCIEHCIAGRWKRVSKADKRIRKISRIVQRKISMTKVPSGSGGGEQNEAGPNVITVTFLP</sequence>
<name>A0ABP1PQC2_9HEXA</name>
<keyword evidence="1" id="KW-0472">Membrane</keyword>